<protein>
    <submittedName>
        <fullName evidence="1">Uncharacterized protein</fullName>
    </submittedName>
</protein>
<reference evidence="2" key="1">
    <citation type="journal article" date="2018" name="Nat. Plants">
        <title>Whole-genome landscape of Medicago truncatula symbiotic genes.</title>
        <authorList>
            <person name="Pecrix Y."/>
            <person name="Staton S.E."/>
            <person name="Sallet E."/>
            <person name="Lelandais-Briere C."/>
            <person name="Moreau S."/>
            <person name="Carrere S."/>
            <person name="Blein T."/>
            <person name="Jardinaud M.F."/>
            <person name="Latrasse D."/>
            <person name="Zouine M."/>
            <person name="Zahm M."/>
            <person name="Kreplak J."/>
            <person name="Mayjonade B."/>
            <person name="Satge C."/>
            <person name="Perez M."/>
            <person name="Cauet S."/>
            <person name="Marande W."/>
            <person name="Chantry-Darmon C."/>
            <person name="Lopez-Roques C."/>
            <person name="Bouchez O."/>
            <person name="Berard A."/>
            <person name="Debelle F."/>
            <person name="Munos S."/>
            <person name="Bendahmane A."/>
            <person name="Berges H."/>
            <person name="Niebel A."/>
            <person name="Buitink J."/>
            <person name="Frugier F."/>
            <person name="Benhamed M."/>
            <person name="Crespi M."/>
            <person name="Gouzy J."/>
            <person name="Gamas P."/>
        </authorList>
    </citation>
    <scope>NUCLEOTIDE SEQUENCE [LARGE SCALE GENOMIC DNA]</scope>
    <source>
        <strain evidence="2">cv. Jemalong A17</strain>
    </source>
</reference>
<gene>
    <name evidence="1" type="ORF">MtrunA17_Chr6g0481421</name>
</gene>
<name>A0A396HIS1_MEDTR</name>
<proteinExistence type="predicted"/>
<dbReference type="Proteomes" id="UP000265566">
    <property type="component" value="Chromosome 6"/>
</dbReference>
<dbReference type="PROSITE" id="PS51257">
    <property type="entry name" value="PROKAR_LIPOPROTEIN"/>
    <property type="match status" value="1"/>
</dbReference>
<evidence type="ECO:0000313" key="2">
    <source>
        <dbReference type="Proteomes" id="UP000265566"/>
    </source>
</evidence>
<dbReference type="Gramene" id="rna37206">
    <property type="protein sequence ID" value="RHN52518.1"/>
    <property type="gene ID" value="gene37206"/>
</dbReference>
<dbReference type="AlphaFoldDB" id="A0A396HIS1"/>
<dbReference type="EMBL" id="PSQE01000006">
    <property type="protein sequence ID" value="RHN52518.1"/>
    <property type="molecule type" value="Genomic_DNA"/>
</dbReference>
<evidence type="ECO:0000313" key="1">
    <source>
        <dbReference type="EMBL" id="RHN52518.1"/>
    </source>
</evidence>
<sequence length="130" mass="13566">MKCCLPLVQEREAKVPALVWGAVACAAAAAPPPPCLSAVLHGKFDWKTSCFTPKVTSDVNFNALACAPIIPSPAVQISATLPATVGENNLSFPAPLLSACIHKGKKKVVLPREHNLLSTKSSLNPSVDVA</sequence>
<comment type="caution">
    <text evidence="1">The sequence shown here is derived from an EMBL/GenBank/DDBJ whole genome shotgun (WGS) entry which is preliminary data.</text>
</comment>
<accession>A0A396HIS1</accession>
<organism evidence="1 2">
    <name type="scientific">Medicago truncatula</name>
    <name type="common">Barrel medic</name>
    <name type="synonym">Medicago tribuloides</name>
    <dbReference type="NCBI Taxonomy" id="3880"/>
    <lineage>
        <taxon>Eukaryota</taxon>
        <taxon>Viridiplantae</taxon>
        <taxon>Streptophyta</taxon>
        <taxon>Embryophyta</taxon>
        <taxon>Tracheophyta</taxon>
        <taxon>Spermatophyta</taxon>
        <taxon>Magnoliopsida</taxon>
        <taxon>eudicotyledons</taxon>
        <taxon>Gunneridae</taxon>
        <taxon>Pentapetalae</taxon>
        <taxon>rosids</taxon>
        <taxon>fabids</taxon>
        <taxon>Fabales</taxon>
        <taxon>Fabaceae</taxon>
        <taxon>Papilionoideae</taxon>
        <taxon>50 kb inversion clade</taxon>
        <taxon>NPAAA clade</taxon>
        <taxon>Hologalegina</taxon>
        <taxon>IRL clade</taxon>
        <taxon>Trifolieae</taxon>
        <taxon>Medicago</taxon>
    </lineage>
</organism>